<organism evidence="1">
    <name type="scientific">Jahnella sp. MSr9139</name>
    <dbReference type="NCBI Taxonomy" id="1434086"/>
    <lineage>
        <taxon>Bacteria</taxon>
        <taxon>Pseudomonadati</taxon>
        <taxon>Myxococcota</taxon>
        <taxon>Polyangia</taxon>
        <taxon>Polyangiales</taxon>
        <taxon>Polyangiaceae</taxon>
        <taxon>Jahnella</taxon>
    </lineage>
</organism>
<dbReference type="AlphaFoldDB" id="V5UVU0"/>
<protein>
    <submittedName>
        <fullName evidence="1">Methyltransferase</fullName>
    </submittedName>
</protein>
<reference evidence="1" key="1">
    <citation type="journal article" date="2013" name="J. Am. Chem. Soc.">
        <title>Microsclerodermins from terrestrial myxobacteria: an intriguing biosynthesis likely connected to a sponge symbiont.</title>
        <authorList>
            <person name="Hoffmann T."/>
            <person name="Mueller S."/>
            <person name="Nadmid S."/>
            <person name="Garcia R."/>
            <person name="Mueller R."/>
        </authorList>
    </citation>
    <scope>NUCLEOTIDE SEQUENCE</scope>
    <source>
        <strain evidence="1">MSr9139</strain>
    </source>
</reference>
<sequence length="277" mass="31684">MPLDAQFFQIAQTSFNPHNPDSGTEHMAPLLYSLIRMVRPRTVVEFGSGYTTLFTLRALADNADDVRAERQLLREKTLAVAGGTLSTMLTEDGKPHPVAMQWYSSGGKACAVDPGYYLDAYEPRLFSFERQPHDHPYVQAMRDAVEQLELQRLFEPFYGAQFSAKALPQGALPVDLAWNDDNAYREFFEEFWEVLNPRGGLLIFHNVPASDEWWYAIEWMKEQRAAAKDLEVLILQEPHKLNQNGCAILRRVSEYRPPFALSNPPAIIERLSQFMSR</sequence>
<gene>
    <name evidence="1" type="primary">mscN</name>
</gene>
<keyword evidence="1" id="KW-0489">Methyltransferase</keyword>
<keyword evidence="1" id="KW-0808">Transferase</keyword>
<dbReference type="InterPro" id="IPR029063">
    <property type="entry name" value="SAM-dependent_MTases_sf"/>
</dbReference>
<dbReference type="GO" id="GO:0008168">
    <property type="term" value="F:methyltransferase activity"/>
    <property type="evidence" value="ECO:0007669"/>
    <property type="project" value="UniProtKB-KW"/>
</dbReference>
<dbReference type="GO" id="GO:0032259">
    <property type="term" value="P:methylation"/>
    <property type="evidence" value="ECO:0007669"/>
    <property type="project" value="UniProtKB-KW"/>
</dbReference>
<accession>V5UVU0</accession>
<evidence type="ECO:0000313" key="1">
    <source>
        <dbReference type="EMBL" id="AHB82067.1"/>
    </source>
</evidence>
<dbReference type="Gene3D" id="3.40.50.150">
    <property type="entry name" value="Vaccinia Virus protein VP39"/>
    <property type="match status" value="1"/>
</dbReference>
<proteinExistence type="predicted"/>
<name>V5UVU0_9BACT</name>
<dbReference type="EMBL" id="KF657739">
    <property type="protein sequence ID" value="AHB82067.1"/>
    <property type="molecule type" value="Genomic_DNA"/>
</dbReference>